<evidence type="ECO:0000313" key="3">
    <source>
        <dbReference type="Proteomes" id="UP001189429"/>
    </source>
</evidence>
<evidence type="ECO:0000256" key="1">
    <source>
        <dbReference type="SAM" id="MobiDB-lite"/>
    </source>
</evidence>
<dbReference type="Proteomes" id="UP001189429">
    <property type="component" value="Unassembled WGS sequence"/>
</dbReference>
<gene>
    <name evidence="2" type="ORF">PCOR1329_LOCUS569</name>
</gene>
<dbReference type="EMBL" id="CAUYUJ010000117">
    <property type="protein sequence ID" value="CAK0788826.1"/>
    <property type="molecule type" value="Genomic_DNA"/>
</dbReference>
<evidence type="ECO:0000313" key="2">
    <source>
        <dbReference type="EMBL" id="CAK0788826.1"/>
    </source>
</evidence>
<organism evidence="2 3">
    <name type="scientific">Prorocentrum cordatum</name>
    <dbReference type="NCBI Taxonomy" id="2364126"/>
    <lineage>
        <taxon>Eukaryota</taxon>
        <taxon>Sar</taxon>
        <taxon>Alveolata</taxon>
        <taxon>Dinophyceae</taxon>
        <taxon>Prorocentrales</taxon>
        <taxon>Prorocentraceae</taxon>
        <taxon>Prorocentrum</taxon>
    </lineage>
</organism>
<accession>A0ABN9P7Y5</accession>
<proteinExistence type="predicted"/>
<feature type="region of interest" description="Disordered" evidence="1">
    <location>
        <begin position="25"/>
        <end position="51"/>
    </location>
</feature>
<keyword evidence="3" id="KW-1185">Reference proteome</keyword>
<sequence>MDSVGFHDWGSCGSQFYCIEDSRDRLPLPLSDEPGEPGGPEPAVDGGAGAAAGSVDLAPFADVAAAPVDSVDVDEGVLTILVLGSDAGGDEKKSRRQVHADTREQPRTLVFDGDCLAHQYHLIVQSEQALMNDFMQER</sequence>
<feature type="compositionally biased region" description="Low complexity" evidence="1">
    <location>
        <begin position="41"/>
        <end position="51"/>
    </location>
</feature>
<comment type="caution">
    <text evidence="2">The sequence shown here is derived from an EMBL/GenBank/DDBJ whole genome shotgun (WGS) entry which is preliminary data.</text>
</comment>
<reference evidence="2" key="1">
    <citation type="submission" date="2023-10" db="EMBL/GenBank/DDBJ databases">
        <authorList>
            <person name="Chen Y."/>
            <person name="Shah S."/>
            <person name="Dougan E. K."/>
            <person name="Thang M."/>
            <person name="Chan C."/>
        </authorList>
    </citation>
    <scope>NUCLEOTIDE SEQUENCE [LARGE SCALE GENOMIC DNA]</scope>
</reference>
<feature type="non-terminal residue" evidence="2">
    <location>
        <position position="138"/>
    </location>
</feature>
<name>A0ABN9P7Y5_9DINO</name>
<protein>
    <submittedName>
        <fullName evidence="2">Uncharacterized protein</fullName>
    </submittedName>
</protein>